<evidence type="ECO:0000313" key="4">
    <source>
        <dbReference type="Proteomes" id="UP001277561"/>
    </source>
</evidence>
<sequence>MRVSTSKQSISATGLLRIFCATLMLSLGFAHKPMVAVGAPSMAFEEAYRLPDGSFAEICEGHAGLEAATHGKSNTDHSGMPSLFCEACLLASSILLPTPDMNSWMRAHFAWLDNRPARYVSLAHHVDDQPAKARAPPIIL</sequence>
<dbReference type="GeneID" id="86880782"/>
<evidence type="ECO:0000313" key="1">
    <source>
        <dbReference type="EMBL" id="MDX8331386.1"/>
    </source>
</evidence>
<gene>
    <name evidence="2" type="ORF">CPJ18_15810</name>
    <name evidence="1" type="ORF">RMS29_19355</name>
</gene>
<dbReference type="RefSeq" id="WP_103659307.1">
    <property type="nucleotide sequence ID" value="NZ_CP192764.1"/>
</dbReference>
<reference evidence="1 4" key="2">
    <citation type="journal article" date="2023" name="Phytobiomes J">
        <title>Deciphering the key players within the bacterial microbiota associated with aerial crown gall tumors on rhododendron: Insights into the gallobiome.</title>
        <authorList>
            <person name="Kuzmanovic N."/>
            <person name="Nesme J."/>
            <person name="Wolf J."/>
            <person name="Neumann-Schaal M."/>
            <person name="Petersen J."/>
            <person name="Fernandez-Gnecco G."/>
            <person name="Sproeer C."/>
            <person name="Bunk B."/>
            <person name="Overmann J."/>
            <person name="Sorensen S.J."/>
            <person name="Idczak E."/>
            <person name="Smalla K."/>
        </authorList>
    </citation>
    <scope>NUCLEOTIDE SEQUENCE [LARGE SCALE GENOMIC DNA]</scope>
    <source>
        <strain evidence="4">rho-14.1</strain>
        <strain evidence="1">Rho-14.1</strain>
    </source>
</reference>
<dbReference type="EMBL" id="JAVRAD010000010">
    <property type="protein sequence ID" value="MDX8331386.1"/>
    <property type="molecule type" value="Genomic_DNA"/>
</dbReference>
<dbReference type="Proteomes" id="UP000237447">
    <property type="component" value="Unassembled WGS sequence"/>
</dbReference>
<dbReference type="EMBL" id="NXEJ01000007">
    <property type="protein sequence ID" value="POO50964.1"/>
    <property type="molecule type" value="Genomic_DNA"/>
</dbReference>
<organism evidence="2 3">
    <name type="scientific">Agrobacterium rosae</name>
    <dbReference type="NCBI Taxonomy" id="1972867"/>
    <lineage>
        <taxon>Bacteria</taxon>
        <taxon>Pseudomonadati</taxon>
        <taxon>Pseudomonadota</taxon>
        <taxon>Alphaproteobacteria</taxon>
        <taxon>Hyphomicrobiales</taxon>
        <taxon>Rhizobiaceae</taxon>
        <taxon>Rhizobium/Agrobacterium group</taxon>
        <taxon>Agrobacterium</taxon>
    </lineage>
</organism>
<evidence type="ECO:0000313" key="2">
    <source>
        <dbReference type="EMBL" id="POO50964.1"/>
    </source>
</evidence>
<proteinExistence type="predicted"/>
<dbReference type="Proteomes" id="UP001277561">
    <property type="component" value="Unassembled WGS sequence"/>
</dbReference>
<protein>
    <submittedName>
        <fullName evidence="1">DUF2946 domain-containing protein</fullName>
    </submittedName>
</protein>
<evidence type="ECO:0000313" key="3">
    <source>
        <dbReference type="Proteomes" id="UP000237447"/>
    </source>
</evidence>
<keyword evidence="4" id="KW-1185">Reference proteome</keyword>
<reference evidence="2 3" key="1">
    <citation type="journal article" date="2018" name="Syst. Appl. Microbiol.">
        <title>Agrobacterium rosae sp. nov., isolated from galls on different agricultural crops.</title>
        <authorList>
            <person name="Kuzmanovic N."/>
            <person name="Pulawska J."/>
            <person name="Smalla K."/>
            <person name="Nesme X."/>
        </authorList>
    </citation>
    <scope>NUCLEOTIDE SEQUENCE [LARGE SCALE GENOMIC DNA]</scope>
    <source>
        <strain evidence="2 3">NCPPB 1650</strain>
    </source>
</reference>
<dbReference type="AlphaFoldDB" id="A0AAE5RWL1"/>
<accession>A0AAE5RWL1</accession>
<name>A0AAE5RWL1_9HYPH</name>
<comment type="caution">
    <text evidence="2">The sequence shown here is derived from an EMBL/GenBank/DDBJ whole genome shotgun (WGS) entry which is preliminary data.</text>
</comment>